<dbReference type="AlphaFoldDB" id="A0A060N6F2"/>
<dbReference type="HOGENOM" id="CLU_3214354_0_0_9"/>
<gene>
    <name evidence="1" type="ORF">CBO05P2_140</name>
</gene>
<protein>
    <submittedName>
        <fullName evidence="1">Uncharacterized protein</fullName>
    </submittedName>
</protein>
<dbReference type="Proteomes" id="UP000054164">
    <property type="component" value="Unassembled WGS sequence"/>
</dbReference>
<sequence>MKIVYKCECGMCYMEGAMKNLTNSNYKICIKCGRKFNINNSNSK</sequence>
<evidence type="ECO:0000313" key="1">
    <source>
        <dbReference type="EMBL" id="BAO05165.1"/>
    </source>
</evidence>
<accession>A0A060N6F2</accession>
<proteinExistence type="predicted"/>
<organism evidence="1">
    <name type="scientific">Clostridium botulinum B str. Osaka05</name>
    <dbReference type="NCBI Taxonomy" id="1407017"/>
    <lineage>
        <taxon>Bacteria</taxon>
        <taxon>Bacillati</taxon>
        <taxon>Bacillota</taxon>
        <taxon>Clostridia</taxon>
        <taxon>Eubacteriales</taxon>
        <taxon>Clostridiaceae</taxon>
        <taxon>Clostridium</taxon>
    </lineage>
</organism>
<name>A0A060N6F2_CLOBO</name>
<dbReference type="EMBL" id="BA000059">
    <property type="protein sequence ID" value="BAO05165.1"/>
    <property type="molecule type" value="Genomic_DNA"/>
</dbReference>
<reference evidence="1" key="1">
    <citation type="submission" date="2013-10" db="EMBL/GenBank/DDBJ databases">
        <title>Draft genome sequence of Clostridium botulinum type B strain Osaka05.</title>
        <authorList>
            <person name="Sakaguchi Y."/>
            <person name="Hosomi K."/>
            <person name="Uchiyama J."/>
            <person name="Ogura Y."/>
            <person name="Sakaguchi M."/>
            <person name="Kohda T."/>
            <person name="Mukamoto M."/>
            <person name="Misawa N."/>
            <person name="Matsuzaki S."/>
            <person name="Hayashi T."/>
            <person name="Kozaki S."/>
        </authorList>
    </citation>
    <scope>NUCLEOTIDE SEQUENCE</scope>
    <source>
        <strain evidence="1">Osaka05</strain>
    </source>
</reference>
<dbReference type="RefSeq" id="WP_278247348.1">
    <property type="nucleotide sequence ID" value="NZ_BA000059.1"/>
</dbReference>